<evidence type="ECO:0000313" key="2">
    <source>
        <dbReference type="Proteomes" id="UP000004994"/>
    </source>
</evidence>
<dbReference type="InterPro" id="IPR021109">
    <property type="entry name" value="Peptidase_aspartic_dom_sf"/>
</dbReference>
<dbReference type="InParanoid" id="A0A3Q7IJM1"/>
<organism evidence="1">
    <name type="scientific">Solanum lycopersicum</name>
    <name type="common">Tomato</name>
    <name type="synonym">Lycopersicon esculentum</name>
    <dbReference type="NCBI Taxonomy" id="4081"/>
    <lineage>
        <taxon>Eukaryota</taxon>
        <taxon>Viridiplantae</taxon>
        <taxon>Streptophyta</taxon>
        <taxon>Embryophyta</taxon>
        <taxon>Tracheophyta</taxon>
        <taxon>Spermatophyta</taxon>
        <taxon>Magnoliopsida</taxon>
        <taxon>eudicotyledons</taxon>
        <taxon>Gunneridae</taxon>
        <taxon>Pentapetalae</taxon>
        <taxon>asterids</taxon>
        <taxon>lamiids</taxon>
        <taxon>Solanales</taxon>
        <taxon>Solanaceae</taxon>
        <taxon>Solanoideae</taxon>
        <taxon>Solaneae</taxon>
        <taxon>Solanum</taxon>
        <taxon>Solanum subgen. Lycopersicon</taxon>
    </lineage>
</organism>
<dbReference type="Gramene" id="Solyc10g076185.1.1">
    <property type="protein sequence ID" value="Solyc10g076185.1.1"/>
    <property type="gene ID" value="Solyc10g076185.1"/>
</dbReference>
<dbReference type="CDD" id="cd00303">
    <property type="entry name" value="retropepsin_like"/>
    <property type="match status" value="1"/>
</dbReference>
<reference evidence="1" key="1">
    <citation type="journal article" date="2012" name="Nature">
        <title>The tomato genome sequence provides insights into fleshy fruit evolution.</title>
        <authorList>
            <consortium name="Tomato Genome Consortium"/>
        </authorList>
    </citation>
    <scope>NUCLEOTIDE SEQUENCE [LARGE SCALE GENOMIC DNA]</scope>
    <source>
        <strain evidence="1">cv. Heinz 1706</strain>
    </source>
</reference>
<dbReference type="AlphaFoldDB" id="A0A3Q7IJM1"/>
<sequence>MDGGSTHNFIQPRAAKYLQLSTIPHLAVMVGSGQRLKCEGLARQITLSIQGSKLVEDFYVLSFEGSDVVLGVSWLSKLGHVLTDYATREFEFTLNGNKVKWKGDPPMDVQPIQLQLEKNACN</sequence>
<dbReference type="Proteomes" id="UP000004994">
    <property type="component" value="Chromosome 10"/>
</dbReference>
<dbReference type="SUPFAM" id="SSF50630">
    <property type="entry name" value="Acid proteases"/>
    <property type="match status" value="1"/>
</dbReference>
<evidence type="ECO:0000313" key="1">
    <source>
        <dbReference type="EnsemblPlants" id="Solyc10g076185.1.1"/>
    </source>
</evidence>
<dbReference type="Gene3D" id="2.40.70.10">
    <property type="entry name" value="Acid Proteases"/>
    <property type="match status" value="1"/>
</dbReference>
<proteinExistence type="predicted"/>
<accession>A0A3Q7IJM1</accession>
<dbReference type="EnsemblPlants" id="Solyc10g076185.1.1">
    <property type="protein sequence ID" value="Solyc10g076185.1.1"/>
    <property type="gene ID" value="Solyc10g076185.1"/>
</dbReference>
<dbReference type="Pfam" id="PF08284">
    <property type="entry name" value="RVP_2"/>
    <property type="match status" value="1"/>
</dbReference>
<reference evidence="1" key="2">
    <citation type="submission" date="2019-01" db="UniProtKB">
        <authorList>
            <consortium name="EnsemblPlants"/>
        </authorList>
    </citation>
    <scope>IDENTIFICATION</scope>
    <source>
        <strain evidence="1">cv. Heinz 1706</strain>
    </source>
</reference>
<keyword evidence="2" id="KW-1185">Reference proteome</keyword>
<dbReference type="OMA" id="SIRCMAP"/>
<name>A0A3Q7IJM1_SOLLC</name>
<protein>
    <submittedName>
        <fullName evidence="1">Uncharacterized protein</fullName>
    </submittedName>
</protein>